<dbReference type="Proteomes" id="UP000214760">
    <property type="component" value="Unassembled WGS sequence"/>
</dbReference>
<feature type="chain" id="PRO_5039078092" description="DUF6305 domain-containing protein" evidence="2">
    <location>
        <begin position="21"/>
        <end position="236"/>
    </location>
</feature>
<dbReference type="PROSITE" id="PS51257">
    <property type="entry name" value="PROKAR_LIPOPROTEIN"/>
    <property type="match status" value="1"/>
</dbReference>
<dbReference type="InterPro" id="IPR046272">
    <property type="entry name" value="DUF6305"/>
</dbReference>
<protein>
    <recommendedName>
        <fullName evidence="3">DUF6305 domain-containing protein</fullName>
    </recommendedName>
</protein>
<organism evidence="4 5">
    <name type="scientific">[Clostridium] aminophilum</name>
    <dbReference type="NCBI Taxonomy" id="1526"/>
    <lineage>
        <taxon>Bacteria</taxon>
        <taxon>Bacillati</taxon>
        <taxon>Bacillota</taxon>
        <taxon>Clostridia</taxon>
        <taxon>Lachnospirales</taxon>
        <taxon>Lachnospiraceae</taxon>
    </lineage>
</organism>
<dbReference type="Pfam" id="PF19823">
    <property type="entry name" value="DUF6305"/>
    <property type="match status" value="1"/>
</dbReference>
<gene>
    <name evidence="4" type="ORF">SAMN02910262_02502</name>
</gene>
<evidence type="ECO:0000259" key="3">
    <source>
        <dbReference type="Pfam" id="PF19823"/>
    </source>
</evidence>
<feature type="domain" description="DUF6305" evidence="3">
    <location>
        <begin position="78"/>
        <end position="232"/>
    </location>
</feature>
<dbReference type="AlphaFoldDB" id="A0A1I6KFY5"/>
<evidence type="ECO:0000256" key="1">
    <source>
        <dbReference type="SAM" id="MobiDB-lite"/>
    </source>
</evidence>
<feature type="region of interest" description="Disordered" evidence="1">
    <location>
        <begin position="41"/>
        <end position="60"/>
    </location>
</feature>
<evidence type="ECO:0000256" key="2">
    <source>
        <dbReference type="SAM" id="SignalP"/>
    </source>
</evidence>
<name>A0A1I6KFY5_9FIRM</name>
<accession>A0A1I6KFY5</accession>
<dbReference type="RefSeq" id="WP_031474299.1">
    <property type="nucleotide sequence ID" value="NZ_FOZC01000018.1"/>
</dbReference>
<reference evidence="4 5" key="1">
    <citation type="submission" date="2016-10" db="EMBL/GenBank/DDBJ databases">
        <authorList>
            <person name="de Groot N.N."/>
        </authorList>
    </citation>
    <scope>NUCLEOTIDE SEQUENCE [LARGE SCALE GENOMIC DNA]</scope>
    <source>
        <strain evidence="4 5">F</strain>
    </source>
</reference>
<keyword evidence="2" id="KW-0732">Signal</keyword>
<proteinExistence type="predicted"/>
<dbReference type="EMBL" id="FOZC01000018">
    <property type="protein sequence ID" value="SFR89800.1"/>
    <property type="molecule type" value="Genomic_DNA"/>
</dbReference>
<feature type="signal peptide" evidence="2">
    <location>
        <begin position="1"/>
        <end position="20"/>
    </location>
</feature>
<evidence type="ECO:0000313" key="5">
    <source>
        <dbReference type="Proteomes" id="UP000214760"/>
    </source>
</evidence>
<sequence length="236" mass="23317">MKKRNLVLALAMAAAMTSAAACGGSSAPAAATTAAAAATTAAAAESKAEETKAADTKTAETKAADAAKSDAKAEASLETPAVLTSIGQSADVDIVKTLCTKAGLTIETNGTLKADDLPADCKTLILAVGGSSKGLGAAGIDADGELARTKALLEKAKSQGTKVLAMHTGGSARRGTLSDSFIKPAFEAADVAIVVSEGDSDGLMKGIIDGKGAQGVYVDKITDVLTTLQGLFGVSK</sequence>
<feature type="compositionally biased region" description="Basic and acidic residues" evidence="1">
    <location>
        <begin position="46"/>
        <end position="60"/>
    </location>
</feature>
<evidence type="ECO:0000313" key="4">
    <source>
        <dbReference type="EMBL" id="SFR89800.1"/>
    </source>
</evidence>